<gene>
    <name evidence="1" type="ORF">NDU88_004099</name>
</gene>
<dbReference type="AlphaFoldDB" id="A0AAV7TQC3"/>
<evidence type="ECO:0000313" key="1">
    <source>
        <dbReference type="EMBL" id="KAJ1178857.1"/>
    </source>
</evidence>
<dbReference type="Proteomes" id="UP001066276">
    <property type="component" value="Chromosome 3_2"/>
</dbReference>
<dbReference type="EMBL" id="JANPWB010000006">
    <property type="protein sequence ID" value="KAJ1178857.1"/>
    <property type="molecule type" value="Genomic_DNA"/>
</dbReference>
<reference evidence="1" key="1">
    <citation type="journal article" date="2022" name="bioRxiv">
        <title>Sequencing and chromosome-scale assembly of the giantPleurodeles waltlgenome.</title>
        <authorList>
            <person name="Brown T."/>
            <person name="Elewa A."/>
            <person name="Iarovenko S."/>
            <person name="Subramanian E."/>
            <person name="Araus A.J."/>
            <person name="Petzold A."/>
            <person name="Susuki M."/>
            <person name="Suzuki K.-i.T."/>
            <person name="Hayashi T."/>
            <person name="Toyoda A."/>
            <person name="Oliveira C."/>
            <person name="Osipova E."/>
            <person name="Leigh N.D."/>
            <person name="Simon A."/>
            <person name="Yun M.H."/>
        </authorList>
    </citation>
    <scope>NUCLEOTIDE SEQUENCE</scope>
    <source>
        <strain evidence="1">20211129_DDA</strain>
        <tissue evidence="1">Liver</tissue>
    </source>
</reference>
<organism evidence="1 2">
    <name type="scientific">Pleurodeles waltl</name>
    <name type="common">Iberian ribbed newt</name>
    <dbReference type="NCBI Taxonomy" id="8319"/>
    <lineage>
        <taxon>Eukaryota</taxon>
        <taxon>Metazoa</taxon>
        <taxon>Chordata</taxon>
        <taxon>Craniata</taxon>
        <taxon>Vertebrata</taxon>
        <taxon>Euteleostomi</taxon>
        <taxon>Amphibia</taxon>
        <taxon>Batrachia</taxon>
        <taxon>Caudata</taxon>
        <taxon>Salamandroidea</taxon>
        <taxon>Salamandridae</taxon>
        <taxon>Pleurodelinae</taxon>
        <taxon>Pleurodeles</taxon>
    </lineage>
</organism>
<name>A0AAV7TQC3_PLEWA</name>
<keyword evidence="2" id="KW-1185">Reference proteome</keyword>
<evidence type="ECO:0000313" key="2">
    <source>
        <dbReference type="Proteomes" id="UP001066276"/>
    </source>
</evidence>
<comment type="caution">
    <text evidence="1">The sequence shown here is derived from an EMBL/GenBank/DDBJ whole genome shotgun (WGS) entry which is preliminary data.</text>
</comment>
<accession>A0AAV7TQC3</accession>
<protein>
    <submittedName>
        <fullName evidence="1">Uncharacterized protein</fullName>
    </submittedName>
</protein>
<proteinExistence type="predicted"/>
<sequence length="181" mass="20600">MLSLCASEGKASVSGESGVRLLQVRNTHSRLECSRQCKEALVQDGVSCNWSTVYQKRCLLMHCHSLLLCLRLKGGDIAVLLTGFKDFTKRKKRDVQTTLYVKRSDENVSNTTSAAVQVLLFWFLFFQGSREAHVRKHKIKHRFRDSVWSLTGYCIFSGTHGVLNQRSSARCFGKHIETRDD</sequence>